<dbReference type="InterPro" id="IPR003598">
    <property type="entry name" value="Ig_sub2"/>
</dbReference>
<dbReference type="Pfam" id="PF07686">
    <property type="entry name" value="V-set"/>
    <property type="match status" value="2"/>
</dbReference>
<dbReference type="SMART" id="SM00408">
    <property type="entry name" value="IGc2"/>
    <property type="match status" value="1"/>
</dbReference>
<dbReference type="InterPro" id="IPR052051">
    <property type="entry name" value="TCR_complex_component"/>
</dbReference>
<reference evidence="11" key="1">
    <citation type="submission" date="2025-08" db="UniProtKB">
        <authorList>
            <consortium name="Ensembl"/>
        </authorList>
    </citation>
    <scope>IDENTIFICATION</scope>
</reference>
<comment type="subcellular location">
    <subcellularLocation>
        <location evidence="1">Cell membrane</location>
    </subcellularLocation>
</comment>
<keyword evidence="7" id="KW-0325">Glycoprotein</keyword>
<accession>A0A8D0AHV3</accession>
<evidence type="ECO:0000256" key="1">
    <source>
        <dbReference type="ARBA" id="ARBA00004236"/>
    </source>
</evidence>
<protein>
    <recommendedName>
        <fullName evidence="10">Ig-like domain-containing protein</fullName>
    </recommendedName>
</protein>
<evidence type="ECO:0000256" key="3">
    <source>
        <dbReference type="ARBA" id="ARBA00022729"/>
    </source>
</evidence>
<feature type="domain" description="Ig-like" evidence="10">
    <location>
        <begin position="131"/>
        <end position="245"/>
    </location>
</feature>
<dbReference type="GO" id="GO:0009617">
    <property type="term" value="P:response to bacterium"/>
    <property type="evidence" value="ECO:0007669"/>
    <property type="project" value="TreeGrafter"/>
</dbReference>
<dbReference type="SMART" id="SM00409">
    <property type="entry name" value="IG"/>
    <property type="match status" value="2"/>
</dbReference>
<sequence>MIGRLAALILLSTLSLIQTSEVPHQISLTMVELGNSLSLTCSVSGIEAGLFYWYKLKFGHMVQTVAAGTFDKITLQEPFTNSRFTVTNVNAQHVLNITNVSKEDEATYLCQAGSAYTMKFINGTLLAVNDPKNLQTSVYVKQSPETESVQPGDSVTLQCSLLSKTKGNTDQCPGEHSVYWFRSGSGESHPGIIYTHSDKEEERSCVYSLSKTIQNSSDTGTYYCAVVMCGEILFGKGTKVETKLSFGWGLAASTTLPVFVISVCVCVCVCVCVFSPFPAVLYVPSRPLCRSCSLVQFV</sequence>
<gene>
    <name evidence="11" type="primary">LOC116052693</name>
</gene>
<proteinExistence type="predicted"/>
<dbReference type="PANTHER" id="PTHR19433">
    <property type="entry name" value="T-CELL RECEPTOR ALPHA CHAIN V REGION-RELATED"/>
    <property type="match status" value="1"/>
</dbReference>
<reference evidence="11" key="2">
    <citation type="submission" date="2025-09" db="UniProtKB">
        <authorList>
            <consortium name="Ensembl"/>
        </authorList>
    </citation>
    <scope>IDENTIFICATION</scope>
</reference>
<keyword evidence="6" id="KW-1015">Disulfide bond</keyword>
<keyword evidence="12" id="KW-1185">Reference proteome</keyword>
<dbReference type="GO" id="GO:0005886">
    <property type="term" value="C:plasma membrane"/>
    <property type="evidence" value="ECO:0007669"/>
    <property type="project" value="UniProtKB-SubCell"/>
</dbReference>
<dbReference type="Gene3D" id="2.60.40.10">
    <property type="entry name" value="Immunoglobulins"/>
    <property type="match status" value="2"/>
</dbReference>
<dbReference type="PANTHER" id="PTHR19433:SF133">
    <property type="entry name" value="IMMUNE-TYPE RECEPTOR 5 PRECURSOR-RELATED"/>
    <property type="match status" value="1"/>
</dbReference>
<dbReference type="InterPro" id="IPR013783">
    <property type="entry name" value="Ig-like_fold"/>
</dbReference>
<feature type="transmembrane region" description="Helical" evidence="8">
    <location>
        <begin position="246"/>
        <end position="277"/>
    </location>
</feature>
<feature type="signal peptide" evidence="9">
    <location>
        <begin position="1"/>
        <end position="19"/>
    </location>
</feature>
<dbReference type="CDD" id="cd00099">
    <property type="entry name" value="IgV"/>
    <property type="match status" value="2"/>
</dbReference>
<dbReference type="InterPro" id="IPR036179">
    <property type="entry name" value="Ig-like_dom_sf"/>
</dbReference>
<dbReference type="PROSITE" id="PS50835">
    <property type="entry name" value="IG_LIKE"/>
    <property type="match status" value="2"/>
</dbReference>
<dbReference type="GO" id="GO:0002376">
    <property type="term" value="P:immune system process"/>
    <property type="evidence" value="ECO:0007669"/>
    <property type="project" value="UniProtKB-KW"/>
</dbReference>
<evidence type="ECO:0000313" key="12">
    <source>
        <dbReference type="Proteomes" id="UP000694568"/>
    </source>
</evidence>
<evidence type="ECO:0000313" key="11">
    <source>
        <dbReference type="Ensembl" id="ENSSLUP00000055829.1"/>
    </source>
</evidence>
<dbReference type="Proteomes" id="UP000694568">
    <property type="component" value="Unplaced"/>
</dbReference>
<dbReference type="Ensembl" id="ENSSLUT00000057463.1">
    <property type="protein sequence ID" value="ENSSLUP00000055829.1"/>
    <property type="gene ID" value="ENSSLUG00000024073.1"/>
</dbReference>
<evidence type="ECO:0000256" key="4">
    <source>
        <dbReference type="ARBA" id="ARBA00022859"/>
    </source>
</evidence>
<evidence type="ECO:0000256" key="5">
    <source>
        <dbReference type="ARBA" id="ARBA00023136"/>
    </source>
</evidence>
<dbReference type="GeneTree" id="ENSGT00940000162676"/>
<evidence type="ECO:0000256" key="7">
    <source>
        <dbReference type="ARBA" id="ARBA00023180"/>
    </source>
</evidence>
<dbReference type="InterPro" id="IPR003599">
    <property type="entry name" value="Ig_sub"/>
</dbReference>
<evidence type="ECO:0000256" key="8">
    <source>
        <dbReference type="SAM" id="Phobius"/>
    </source>
</evidence>
<feature type="domain" description="Ig-like" evidence="10">
    <location>
        <begin position="23"/>
        <end position="122"/>
    </location>
</feature>
<dbReference type="InterPro" id="IPR013106">
    <property type="entry name" value="Ig_V-set"/>
</dbReference>
<name>A0A8D0AHV3_SANLU</name>
<dbReference type="SUPFAM" id="SSF48726">
    <property type="entry name" value="Immunoglobulin"/>
    <property type="match status" value="2"/>
</dbReference>
<evidence type="ECO:0000259" key="10">
    <source>
        <dbReference type="PROSITE" id="PS50835"/>
    </source>
</evidence>
<dbReference type="InterPro" id="IPR007110">
    <property type="entry name" value="Ig-like_dom"/>
</dbReference>
<keyword evidence="8" id="KW-1133">Transmembrane helix</keyword>
<keyword evidence="4" id="KW-0391">Immunity</keyword>
<organism evidence="11 12">
    <name type="scientific">Sander lucioperca</name>
    <name type="common">Pike-perch</name>
    <name type="synonym">Perca lucioperca</name>
    <dbReference type="NCBI Taxonomy" id="283035"/>
    <lineage>
        <taxon>Eukaryota</taxon>
        <taxon>Metazoa</taxon>
        <taxon>Chordata</taxon>
        <taxon>Craniata</taxon>
        <taxon>Vertebrata</taxon>
        <taxon>Euteleostomi</taxon>
        <taxon>Actinopterygii</taxon>
        <taxon>Neopterygii</taxon>
        <taxon>Teleostei</taxon>
        <taxon>Neoteleostei</taxon>
        <taxon>Acanthomorphata</taxon>
        <taxon>Eupercaria</taxon>
        <taxon>Perciformes</taxon>
        <taxon>Percoidei</taxon>
        <taxon>Percidae</taxon>
        <taxon>Luciopercinae</taxon>
        <taxon>Sander</taxon>
    </lineage>
</organism>
<dbReference type="SMART" id="SM00406">
    <property type="entry name" value="IGv"/>
    <property type="match status" value="2"/>
</dbReference>
<keyword evidence="3 9" id="KW-0732">Signal</keyword>
<evidence type="ECO:0000256" key="9">
    <source>
        <dbReference type="SAM" id="SignalP"/>
    </source>
</evidence>
<dbReference type="AlphaFoldDB" id="A0A8D0AHV3"/>
<feature type="chain" id="PRO_5034368568" description="Ig-like domain-containing protein" evidence="9">
    <location>
        <begin position="20"/>
        <end position="298"/>
    </location>
</feature>
<evidence type="ECO:0000256" key="6">
    <source>
        <dbReference type="ARBA" id="ARBA00023157"/>
    </source>
</evidence>
<keyword evidence="2" id="KW-1003">Cell membrane</keyword>
<keyword evidence="8" id="KW-0812">Transmembrane</keyword>
<evidence type="ECO:0000256" key="2">
    <source>
        <dbReference type="ARBA" id="ARBA00022475"/>
    </source>
</evidence>
<keyword evidence="5 8" id="KW-0472">Membrane</keyword>